<sequence>MVKKQRYFQKTNLTNKIERFPFSFQNKYQKTENHNFIK</sequence>
<protein>
    <submittedName>
        <fullName evidence="1">Uncharacterized protein</fullName>
    </submittedName>
</protein>
<accession>F9YW22</accession>
<reference evidence="1 2" key="1">
    <citation type="journal article" date="2011" name="J. Bacteriol.">
        <title>Complete genome sequence of the dog commensal and human pathogen Capnocytophaga canimorsus strain 5.</title>
        <authorList>
            <person name="Manfredi P."/>
            <person name="Pagni M."/>
            <person name="Cornelis G.R."/>
        </authorList>
    </citation>
    <scope>NUCLEOTIDE SEQUENCE [LARGE SCALE GENOMIC DNA]</scope>
    <source>
        <strain evidence="2">5</strain>
    </source>
</reference>
<dbReference type="HOGENOM" id="CLU_3326133_0_0_10"/>
<name>F9YW22_CAPCC</name>
<keyword evidence="2" id="KW-1185">Reference proteome</keyword>
<dbReference type="AlphaFoldDB" id="F9YW22"/>
<evidence type="ECO:0000313" key="2">
    <source>
        <dbReference type="Proteomes" id="UP000008895"/>
    </source>
</evidence>
<dbReference type="EMBL" id="CP002113">
    <property type="protein sequence ID" value="AEK24525.1"/>
    <property type="molecule type" value="Genomic_DNA"/>
</dbReference>
<dbReference type="STRING" id="860228.Ccan_24110"/>
<evidence type="ECO:0000313" key="1">
    <source>
        <dbReference type="EMBL" id="AEK24525.1"/>
    </source>
</evidence>
<dbReference type="Proteomes" id="UP000008895">
    <property type="component" value="Chromosome"/>
</dbReference>
<gene>
    <name evidence="1" type="ordered locus">Ccan_24110</name>
</gene>
<proteinExistence type="predicted"/>
<organism evidence="1 2">
    <name type="scientific">Capnocytophaga canimorsus (strain 5)</name>
    <dbReference type="NCBI Taxonomy" id="860228"/>
    <lineage>
        <taxon>Bacteria</taxon>
        <taxon>Pseudomonadati</taxon>
        <taxon>Bacteroidota</taxon>
        <taxon>Flavobacteriia</taxon>
        <taxon>Flavobacteriales</taxon>
        <taxon>Flavobacteriaceae</taxon>
        <taxon>Capnocytophaga</taxon>
    </lineage>
</organism>
<dbReference type="KEGG" id="ccm:Ccan_24110"/>